<dbReference type="EnsemblProtists" id="EOD08528">
    <property type="protein sequence ID" value="EOD08528"/>
    <property type="gene ID" value="EMIHUDRAFT_453016"/>
</dbReference>
<dbReference type="PaxDb" id="2903-EOD08528"/>
<dbReference type="KEGG" id="ehx:EMIHUDRAFT_453016"/>
<dbReference type="AlphaFoldDB" id="A0A0D3IB93"/>
<evidence type="ECO:0000256" key="1">
    <source>
        <dbReference type="SAM" id="MobiDB-lite"/>
    </source>
</evidence>
<feature type="region of interest" description="Disordered" evidence="1">
    <location>
        <begin position="176"/>
        <end position="278"/>
    </location>
</feature>
<accession>A0A0D3IB93</accession>
<dbReference type="RefSeq" id="XP_005760957.1">
    <property type="nucleotide sequence ID" value="XM_005760900.1"/>
</dbReference>
<sequence length="296" mass="29728">MESEDGYASAGSASSSVDFDLRALTCTEEEMDRFLGPRPPRQNLPPLSRDQLPPGVVASLGAASAAPALPGLDALVQPFVEGPVQAVPTTVLFAGGSDNFILASGAGGLAGALAEGAALANPTAGTVIDTDGQADALQATMLAEAAALAASADLPLPADPAFPPPAAETSEGELLAPLIPPPSMAAHPPDTASDASSASDADQPPLDDFAAASADESTTEGDVAAALAQPLLQPAERRPAGAAREGQRADSPPSRARPLNQAADRLRRRGNISFNRGSLGRAAGFYTQAIAQEPGQ</sequence>
<feature type="compositionally biased region" description="Low complexity" evidence="1">
    <location>
        <begin position="185"/>
        <end position="208"/>
    </location>
</feature>
<keyword evidence="3" id="KW-1185">Reference proteome</keyword>
<feature type="compositionally biased region" description="Low complexity" evidence="1">
    <location>
        <begin position="224"/>
        <end position="244"/>
    </location>
</feature>
<evidence type="ECO:0000313" key="3">
    <source>
        <dbReference type="Proteomes" id="UP000013827"/>
    </source>
</evidence>
<name>A0A0D3IB93_EMIH1</name>
<reference evidence="2" key="2">
    <citation type="submission" date="2024-10" db="UniProtKB">
        <authorList>
            <consortium name="EnsemblProtists"/>
        </authorList>
    </citation>
    <scope>IDENTIFICATION</scope>
</reference>
<proteinExistence type="predicted"/>
<dbReference type="Proteomes" id="UP000013827">
    <property type="component" value="Unassembled WGS sequence"/>
</dbReference>
<evidence type="ECO:0000313" key="2">
    <source>
        <dbReference type="EnsemblProtists" id="EOD08528"/>
    </source>
</evidence>
<dbReference type="HOGENOM" id="CLU_941456_0_0_1"/>
<reference evidence="3" key="1">
    <citation type="journal article" date="2013" name="Nature">
        <title>Pan genome of the phytoplankton Emiliania underpins its global distribution.</title>
        <authorList>
            <person name="Read B.A."/>
            <person name="Kegel J."/>
            <person name="Klute M.J."/>
            <person name="Kuo A."/>
            <person name="Lefebvre S.C."/>
            <person name="Maumus F."/>
            <person name="Mayer C."/>
            <person name="Miller J."/>
            <person name="Monier A."/>
            <person name="Salamov A."/>
            <person name="Young J."/>
            <person name="Aguilar M."/>
            <person name="Claverie J.M."/>
            <person name="Frickenhaus S."/>
            <person name="Gonzalez K."/>
            <person name="Herman E.K."/>
            <person name="Lin Y.C."/>
            <person name="Napier J."/>
            <person name="Ogata H."/>
            <person name="Sarno A.F."/>
            <person name="Shmutz J."/>
            <person name="Schroeder D."/>
            <person name="de Vargas C."/>
            <person name="Verret F."/>
            <person name="von Dassow P."/>
            <person name="Valentin K."/>
            <person name="Van de Peer Y."/>
            <person name="Wheeler G."/>
            <person name="Dacks J.B."/>
            <person name="Delwiche C.F."/>
            <person name="Dyhrman S.T."/>
            <person name="Glockner G."/>
            <person name="John U."/>
            <person name="Richards T."/>
            <person name="Worden A.Z."/>
            <person name="Zhang X."/>
            <person name="Grigoriev I.V."/>
            <person name="Allen A.E."/>
            <person name="Bidle K."/>
            <person name="Borodovsky M."/>
            <person name="Bowler C."/>
            <person name="Brownlee C."/>
            <person name="Cock J.M."/>
            <person name="Elias M."/>
            <person name="Gladyshev V.N."/>
            <person name="Groth M."/>
            <person name="Guda C."/>
            <person name="Hadaegh A."/>
            <person name="Iglesias-Rodriguez M.D."/>
            <person name="Jenkins J."/>
            <person name="Jones B.M."/>
            <person name="Lawson T."/>
            <person name="Leese F."/>
            <person name="Lindquist E."/>
            <person name="Lobanov A."/>
            <person name="Lomsadze A."/>
            <person name="Malik S.B."/>
            <person name="Marsh M.E."/>
            <person name="Mackinder L."/>
            <person name="Mock T."/>
            <person name="Mueller-Roeber B."/>
            <person name="Pagarete A."/>
            <person name="Parker M."/>
            <person name="Probert I."/>
            <person name="Quesneville H."/>
            <person name="Raines C."/>
            <person name="Rensing S.A."/>
            <person name="Riano-Pachon D.M."/>
            <person name="Richier S."/>
            <person name="Rokitta S."/>
            <person name="Shiraiwa Y."/>
            <person name="Soanes D.M."/>
            <person name="van der Giezen M."/>
            <person name="Wahlund T.M."/>
            <person name="Williams B."/>
            <person name="Wilson W."/>
            <person name="Wolfe G."/>
            <person name="Wurch L.L."/>
        </authorList>
    </citation>
    <scope>NUCLEOTIDE SEQUENCE</scope>
</reference>
<protein>
    <submittedName>
        <fullName evidence="2">Uncharacterized protein</fullName>
    </submittedName>
</protein>
<organism evidence="2 3">
    <name type="scientific">Emiliania huxleyi (strain CCMP1516)</name>
    <dbReference type="NCBI Taxonomy" id="280463"/>
    <lineage>
        <taxon>Eukaryota</taxon>
        <taxon>Haptista</taxon>
        <taxon>Haptophyta</taxon>
        <taxon>Prymnesiophyceae</taxon>
        <taxon>Isochrysidales</taxon>
        <taxon>Noelaerhabdaceae</taxon>
        <taxon>Emiliania</taxon>
    </lineage>
</organism>
<feature type="region of interest" description="Disordered" evidence="1">
    <location>
        <begin position="30"/>
        <end position="53"/>
    </location>
</feature>
<dbReference type="GeneID" id="17254788"/>